<evidence type="ECO:0000256" key="5">
    <source>
        <dbReference type="ARBA" id="ARBA00023136"/>
    </source>
</evidence>
<dbReference type="Gene3D" id="6.20.190.10">
    <property type="entry name" value="Nutrient germinant receptor protein C, domain 1"/>
    <property type="match status" value="1"/>
</dbReference>
<keyword evidence="7" id="KW-0449">Lipoprotein</keyword>
<dbReference type="InterPro" id="IPR008844">
    <property type="entry name" value="Spore_GerAC-like"/>
</dbReference>
<gene>
    <name evidence="10" type="primary">gerKC</name>
    <name evidence="10" type="ORF">GCM10008018_04780</name>
</gene>
<dbReference type="Proteomes" id="UP000615455">
    <property type="component" value="Unassembled WGS sequence"/>
</dbReference>
<evidence type="ECO:0000256" key="7">
    <source>
        <dbReference type="ARBA" id="ARBA00023288"/>
    </source>
</evidence>
<keyword evidence="5" id="KW-0472">Membrane</keyword>
<dbReference type="Pfam" id="PF05504">
    <property type="entry name" value="Spore_GerAC"/>
    <property type="match status" value="1"/>
</dbReference>
<dbReference type="EMBL" id="BMHE01000001">
    <property type="protein sequence ID" value="GGI43970.1"/>
    <property type="molecule type" value="Genomic_DNA"/>
</dbReference>
<sequence length="371" mass="41192">MNAISIAQGIGIDIEDNQYVLTVQIVNPGDFSKKQDSTNTSIVVYSAKGTTLNEAVRRLTASIARKIFFAHIRIVVISEHVAKQGIAKPLDFLMRGNEIRSDFNVVIARESSAKEVLSILTPLEKIPANYIYNALEVANKEWSHVASIKLDEVVNNILGEGMDPVLSGIRIVGDKAKGKEVANLRLASPLVKFEHAGIGMFKKDKLLGWLDENEARGFSLITDRVQRTSIHIPCQEGGNIGIDISNVHTHIRSKIINNKPEIWVKSMVKGSISSVECQIDLTRMETINMVNDKVSTVEKSLMEKAIQKAKSLGTDVFGFGTAVHRTDPNYWKQHKNDWDETFNQLPIHIQIDTNINSTGTIGKSPVNRVEE</sequence>
<evidence type="ECO:0000259" key="8">
    <source>
        <dbReference type="Pfam" id="PF05504"/>
    </source>
</evidence>
<dbReference type="Pfam" id="PF25198">
    <property type="entry name" value="Spore_GerAC_N"/>
    <property type="match status" value="1"/>
</dbReference>
<dbReference type="InterPro" id="IPR046953">
    <property type="entry name" value="Spore_GerAC-like_C"/>
</dbReference>
<evidence type="ECO:0000256" key="2">
    <source>
        <dbReference type="ARBA" id="ARBA00007886"/>
    </source>
</evidence>
<feature type="domain" description="Spore germination GerAC-like C-terminal" evidence="8">
    <location>
        <begin position="197"/>
        <end position="359"/>
    </location>
</feature>
<keyword evidence="11" id="KW-1185">Reference proteome</keyword>
<keyword evidence="3" id="KW-0309">Germination</keyword>
<reference evidence="11" key="1">
    <citation type="journal article" date="2019" name="Int. J. Syst. Evol. Microbiol.">
        <title>The Global Catalogue of Microorganisms (GCM) 10K type strain sequencing project: providing services to taxonomists for standard genome sequencing and annotation.</title>
        <authorList>
            <consortium name="The Broad Institute Genomics Platform"/>
            <consortium name="The Broad Institute Genome Sequencing Center for Infectious Disease"/>
            <person name="Wu L."/>
            <person name="Ma J."/>
        </authorList>
    </citation>
    <scope>NUCLEOTIDE SEQUENCE [LARGE SCALE GENOMIC DNA]</scope>
    <source>
        <strain evidence="11">CGMCC 1.15043</strain>
    </source>
</reference>
<keyword evidence="4" id="KW-0732">Signal</keyword>
<evidence type="ECO:0000313" key="10">
    <source>
        <dbReference type="EMBL" id="GGI43970.1"/>
    </source>
</evidence>
<keyword evidence="6" id="KW-0564">Palmitate</keyword>
<evidence type="ECO:0000256" key="3">
    <source>
        <dbReference type="ARBA" id="ARBA00022544"/>
    </source>
</evidence>
<dbReference type="Gene3D" id="3.30.300.210">
    <property type="entry name" value="Nutrient germinant receptor protein C, domain 3"/>
    <property type="match status" value="1"/>
</dbReference>
<proteinExistence type="inferred from homology"/>
<evidence type="ECO:0000259" key="9">
    <source>
        <dbReference type="Pfam" id="PF25198"/>
    </source>
</evidence>
<dbReference type="NCBIfam" id="TIGR02887">
    <property type="entry name" value="spore_ger_x_C"/>
    <property type="match status" value="1"/>
</dbReference>
<evidence type="ECO:0000256" key="4">
    <source>
        <dbReference type="ARBA" id="ARBA00022729"/>
    </source>
</evidence>
<dbReference type="PANTHER" id="PTHR35789">
    <property type="entry name" value="SPORE GERMINATION PROTEIN B3"/>
    <property type="match status" value="1"/>
</dbReference>
<accession>A0ABQ2BNM7</accession>
<comment type="similarity">
    <text evidence="2">Belongs to the GerABKC lipoprotein family.</text>
</comment>
<evidence type="ECO:0000256" key="1">
    <source>
        <dbReference type="ARBA" id="ARBA00004635"/>
    </source>
</evidence>
<evidence type="ECO:0000313" key="11">
    <source>
        <dbReference type="Proteomes" id="UP000615455"/>
    </source>
</evidence>
<name>A0ABQ2BNM7_9BACL</name>
<evidence type="ECO:0000256" key="6">
    <source>
        <dbReference type="ARBA" id="ARBA00023139"/>
    </source>
</evidence>
<comment type="subcellular location">
    <subcellularLocation>
        <location evidence="1">Membrane</location>
        <topology evidence="1">Lipid-anchor</topology>
    </subcellularLocation>
</comment>
<organism evidence="10 11">
    <name type="scientific">Paenibacillus marchantiophytorum</name>
    <dbReference type="NCBI Taxonomy" id="1619310"/>
    <lineage>
        <taxon>Bacteria</taxon>
        <taxon>Bacillati</taxon>
        <taxon>Bacillota</taxon>
        <taxon>Bacilli</taxon>
        <taxon>Bacillales</taxon>
        <taxon>Paenibacillaceae</taxon>
        <taxon>Paenibacillus</taxon>
    </lineage>
</organism>
<protein>
    <submittedName>
        <fullName evidence="10">Spore germination protein KC</fullName>
    </submittedName>
</protein>
<comment type="caution">
    <text evidence="10">The sequence shown here is derived from an EMBL/GenBank/DDBJ whole genome shotgun (WGS) entry which is preliminary data.</text>
</comment>
<feature type="domain" description="Spore germination protein N-terminal" evidence="9">
    <location>
        <begin position="2"/>
        <end position="170"/>
    </location>
</feature>
<dbReference type="InterPro" id="IPR057336">
    <property type="entry name" value="GerAC_N"/>
</dbReference>
<dbReference type="PANTHER" id="PTHR35789:SF1">
    <property type="entry name" value="SPORE GERMINATION PROTEIN B3"/>
    <property type="match status" value="1"/>
</dbReference>
<dbReference type="InterPro" id="IPR038501">
    <property type="entry name" value="Spore_GerAC_C_sf"/>
</dbReference>